<evidence type="ECO:0000256" key="5">
    <source>
        <dbReference type="PROSITE-ProRule" id="PRU00042"/>
    </source>
</evidence>
<evidence type="ECO:0000313" key="8">
    <source>
        <dbReference type="Proteomes" id="UP000293045"/>
    </source>
</evidence>
<dbReference type="GO" id="GO:0005634">
    <property type="term" value="C:nucleus"/>
    <property type="evidence" value="ECO:0007669"/>
    <property type="project" value="TreeGrafter"/>
</dbReference>
<dbReference type="VEuPathDB" id="MicrosporidiaDB:CWI36_0078p0040"/>
<accession>A0A4Q9LLQ8</accession>
<keyword evidence="3 5" id="KW-0863">Zinc-finger</keyword>
<dbReference type="AlphaFoldDB" id="A0A4Q9LLQ8"/>
<dbReference type="Pfam" id="PF00096">
    <property type="entry name" value="zf-C2H2"/>
    <property type="match status" value="1"/>
</dbReference>
<organism evidence="7 8">
    <name type="scientific">Hamiltosporidium magnivora</name>
    <dbReference type="NCBI Taxonomy" id="148818"/>
    <lineage>
        <taxon>Eukaryota</taxon>
        <taxon>Fungi</taxon>
        <taxon>Fungi incertae sedis</taxon>
        <taxon>Microsporidia</taxon>
        <taxon>Dubosqiidae</taxon>
        <taxon>Hamiltosporidium</taxon>
    </lineage>
</organism>
<sequence length="163" mass="19386">MVELENINEYILLRIERYVYFNDRNPVRKLSILSEKPEFSLESYNSSIQNNYFTHEIIKQGNTVENNAFIISFFCLDKNDAQISKESNDLKNELGFKENRKKFECNHLNCNKSYKNQNGLVYHLKYGHPCFQIAKKYKCGFPDCNKKYKNSNGLKYHRIHGHK</sequence>
<evidence type="ECO:0000259" key="6">
    <source>
        <dbReference type="PROSITE" id="PS50157"/>
    </source>
</evidence>
<dbReference type="PANTHER" id="PTHR23057">
    <property type="entry name" value="JUXTAPOSED WITH ANOTHER ZINC FINGER PROTEIN 1"/>
    <property type="match status" value="1"/>
</dbReference>
<evidence type="ECO:0000256" key="3">
    <source>
        <dbReference type="ARBA" id="ARBA00022771"/>
    </source>
</evidence>
<dbReference type="VEuPathDB" id="MicrosporidiaDB:CWI39_0096p0030"/>
<feature type="domain" description="C2H2-type" evidence="6">
    <location>
        <begin position="137"/>
        <end position="163"/>
    </location>
</feature>
<gene>
    <name evidence="7" type="ORF">CWI39_0096p0030</name>
</gene>
<dbReference type="PROSITE" id="PS00028">
    <property type="entry name" value="ZINC_FINGER_C2H2_1"/>
    <property type="match status" value="2"/>
</dbReference>
<dbReference type="Proteomes" id="UP000293045">
    <property type="component" value="Unassembled WGS sequence"/>
</dbReference>
<evidence type="ECO:0000256" key="1">
    <source>
        <dbReference type="ARBA" id="ARBA00022723"/>
    </source>
</evidence>
<evidence type="ECO:0000256" key="4">
    <source>
        <dbReference type="ARBA" id="ARBA00022833"/>
    </source>
</evidence>
<protein>
    <recommendedName>
        <fullName evidence="6">C2H2-type domain-containing protein</fullName>
    </recommendedName>
</protein>
<dbReference type="EMBL" id="PIXR01000096">
    <property type="protein sequence ID" value="TBU09194.1"/>
    <property type="molecule type" value="Genomic_DNA"/>
</dbReference>
<dbReference type="GO" id="GO:0008270">
    <property type="term" value="F:zinc ion binding"/>
    <property type="evidence" value="ECO:0007669"/>
    <property type="project" value="UniProtKB-KW"/>
</dbReference>
<evidence type="ECO:0000313" key="7">
    <source>
        <dbReference type="EMBL" id="TBU09194.1"/>
    </source>
</evidence>
<keyword evidence="4" id="KW-0862">Zinc</keyword>
<feature type="domain" description="C2H2-type" evidence="6">
    <location>
        <begin position="103"/>
        <end position="128"/>
    </location>
</feature>
<dbReference type="SMART" id="SM00355">
    <property type="entry name" value="ZnF_C2H2"/>
    <property type="match status" value="2"/>
</dbReference>
<comment type="caution">
    <text evidence="7">The sequence shown here is derived from an EMBL/GenBank/DDBJ whole genome shotgun (WGS) entry which is preliminary data.</text>
</comment>
<proteinExistence type="predicted"/>
<reference evidence="7 8" key="1">
    <citation type="submission" date="2017-12" db="EMBL/GenBank/DDBJ databases">
        <authorList>
            <person name="Pombert J.-F."/>
            <person name="Haag K.L."/>
            <person name="Ebert D."/>
        </authorList>
    </citation>
    <scope>NUCLEOTIDE SEQUENCE [LARGE SCALE GENOMIC DNA]</scope>
    <source>
        <strain evidence="7">IL-BN-2</strain>
    </source>
</reference>
<dbReference type="InterPro" id="IPR051580">
    <property type="entry name" value="ZnF-Chromatin_assoc"/>
</dbReference>
<keyword evidence="2" id="KW-0677">Repeat</keyword>
<evidence type="ECO:0000256" key="2">
    <source>
        <dbReference type="ARBA" id="ARBA00022737"/>
    </source>
</evidence>
<dbReference type="InterPro" id="IPR013087">
    <property type="entry name" value="Znf_C2H2_type"/>
</dbReference>
<keyword evidence="1" id="KW-0479">Metal-binding</keyword>
<name>A0A4Q9LLQ8_9MICR</name>
<dbReference type="PANTHER" id="PTHR23057:SF0">
    <property type="entry name" value="JUXTAPOSED WITH ANOTHER ZINC FINGER PROTEIN 1"/>
    <property type="match status" value="1"/>
</dbReference>
<dbReference type="Gene3D" id="3.30.160.60">
    <property type="entry name" value="Classic Zinc Finger"/>
    <property type="match status" value="1"/>
</dbReference>
<dbReference type="PROSITE" id="PS50157">
    <property type="entry name" value="ZINC_FINGER_C2H2_2"/>
    <property type="match status" value="2"/>
</dbReference>